<name>A0A0D2PCE7_HYPSF</name>
<organism evidence="3 4">
    <name type="scientific">Hypholoma sublateritium (strain FD-334 SS-4)</name>
    <dbReference type="NCBI Taxonomy" id="945553"/>
    <lineage>
        <taxon>Eukaryota</taxon>
        <taxon>Fungi</taxon>
        <taxon>Dikarya</taxon>
        <taxon>Basidiomycota</taxon>
        <taxon>Agaricomycotina</taxon>
        <taxon>Agaricomycetes</taxon>
        <taxon>Agaricomycetidae</taxon>
        <taxon>Agaricales</taxon>
        <taxon>Agaricineae</taxon>
        <taxon>Strophariaceae</taxon>
        <taxon>Hypholoma</taxon>
    </lineage>
</organism>
<protein>
    <submittedName>
        <fullName evidence="3">Uncharacterized protein</fullName>
    </submittedName>
</protein>
<dbReference type="STRING" id="945553.A0A0D2PCE7"/>
<evidence type="ECO:0000256" key="2">
    <source>
        <dbReference type="SAM" id="Phobius"/>
    </source>
</evidence>
<dbReference type="Proteomes" id="UP000054270">
    <property type="component" value="Unassembled WGS sequence"/>
</dbReference>
<dbReference type="AlphaFoldDB" id="A0A0D2PCE7"/>
<keyword evidence="4" id="KW-1185">Reference proteome</keyword>
<evidence type="ECO:0000313" key="3">
    <source>
        <dbReference type="EMBL" id="KJA17975.1"/>
    </source>
</evidence>
<evidence type="ECO:0000313" key="4">
    <source>
        <dbReference type="Proteomes" id="UP000054270"/>
    </source>
</evidence>
<gene>
    <name evidence="3" type="ORF">HYPSUDRAFT_45688</name>
</gene>
<evidence type="ECO:0000256" key="1">
    <source>
        <dbReference type="SAM" id="MobiDB-lite"/>
    </source>
</evidence>
<proteinExistence type="predicted"/>
<feature type="region of interest" description="Disordered" evidence="1">
    <location>
        <begin position="167"/>
        <end position="201"/>
    </location>
</feature>
<reference evidence="4" key="1">
    <citation type="submission" date="2014-04" db="EMBL/GenBank/DDBJ databases">
        <title>Evolutionary Origins and Diversification of the Mycorrhizal Mutualists.</title>
        <authorList>
            <consortium name="DOE Joint Genome Institute"/>
            <consortium name="Mycorrhizal Genomics Consortium"/>
            <person name="Kohler A."/>
            <person name="Kuo A."/>
            <person name="Nagy L.G."/>
            <person name="Floudas D."/>
            <person name="Copeland A."/>
            <person name="Barry K.W."/>
            <person name="Cichocki N."/>
            <person name="Veneault-Fourrey C."/>
            <person name="LaButti K."/>
            <person name="Lindquist E.A."/>
            <person name="Lipzen A."/>
            <person name="Lundell T."/>
            <person name="Morin E."/>
            <person name="Murat C."/>
            <person name="Riley R."/>
            <person name="Ohm R."/>
            <person name="Sun H."/>
            <person name="Tunlid A."/>
            <person name="Henrissat B."/>
            <person name="Grigoriev I.V."/>
            <person name="Hibbett D.S."/>
            <person name="Martin F."/>
        </authorList>
    </citation>
    <scope>NUCLEOTIDE SEQUENCE [LARGE SCALE GENOMIC DNA]</scope>
    <source>
        <strain evidence="4">FD-334 SS-4</strain>
    </source>
</reference>
<feature type="transmembrane region" description="Helical" evidence="2">
    <location>
        <begin position="44"/>
        <end position="68"/>
    </location>
</feature>
<accession>A0A0D2PCE7</accession>
<dbReference type="EMBL" id="KN817595">
    <property type="protein sequence ID" value="KJA17975.1"/>
    <property type="molecule type" value="Genomic_DNA"/>
</dbReference>
<feature type="compositionally biased region" description="Basic and acidic residues" evidence="1">
    <location>
        <begin position="185"/>
        <end position="201"/>
    </location>
</feature>
<keyword evidence="2" id="KW-0472">Membrane</keyword>
<keyword evidence="2" id="KW-0812">Transmembrane</keyword>
<keyword evidence="2" id="KW-1133">Transmembrane helix</keyword>
<sequence length="201" mass="21352">MRTIETFHFSEKKYRKRLAKKKFDDERLATEIYKKRAKRLTSSVRVAVGAVSAFLTAGGSLVAAAIAARNISVQSQKLKVLEGEWVGRGHPELPERVLKDKIIPAVVTAATGTLAVGIDAKIVSTGAGLISNMISDTEVADVLASTATNTALQQVAAAVADAVVDRVVSASPEGDPQPSQEDLNDEKNEATSELSRPDDAP</sequence>